<proteinExistence type="predicted"/>
<accession>A0A383VBT9</accession>
<dbReference type="Gene3D" id="3.30.60.30">
    <property type="match status" value="1"/>
</dbReference>
<protein>
    <recommendedName>
        <fullName evidence="2">Kazal-like domain-containing protein</fullName>
    </recommendedName>
</protein>
<feature type="chain" id="PRO_5016855091" description="Kazal-like domain-containing protein" evidence="1">
    <location>
        <begin position="27"/>
        <end position="143"/>
    </location>
</feature>
<dbReference type="AlphaFoldDB" id="A0A383VBT9"/>
<keyword evidence="4" id="KW-1185">Reference proteome</keyword>
<reference evidence="3 4" key="1">
    <citation type="submission" date="2016-10" db="EMBL/GenBank/DDBJ databases">
        <authorList>
            <person name="Cai Z."/>
        </authorList>
    </citation>
    <scope>NUCLEOTIDE SEQUENCE [LARGE SCALE GENOMIC DNA]</scope>
</reference>
<dbReference type="EMBL" id="FNXT01000225">
    <property type="protein sequence ID" value="SZX62410.1"/>
    <property type="molecule type" value="Genomic_DNA"/>
</dbReference>
<sequence length="143" mass="14640">MLKAAAAVAALLAVLCCISSMRVAAAAAAMPAQQSPDPCGCLNTYRPVCGGGTRFINSCKAECAGFAAAEPIGPDNCNATDSSRNDDDWPDFPDICTCGGIYAPVCAGRNFTRYFANACEARCAGFSVSKAVGRSGTCPPSRP</sequence>
<evidence type="ECO:0000313" key="3">
    <source>
        <dbReference type="EMBL" id="SZX62410.1"/>
    </source>
</evidence>
<dbReference type="Proteomes" id="UP000256970">
    <property type="component" value="Unassembled WGS sequence"/>
</dbReference>
<gene>
    <name evidence="3" type="ORF">BQ4739_LOCUS2999</name>
</gene>
<evidence type="ECO:0000256" key="1">
    <source>
        <dbReference type="SAM" id="SignalP"/>
    </source>
</evidence>
<dbReference type="InterPro" id="IPR002350">
    <property type="entry name" value="Kazal_dom"/>
</dbReference>
<keyword evidence="1" id="KW-0732">Signal</keyword>
<organism evidence="3 4">
    <name type="scientific">Tetradesmus obliquus</name>
    <name type="common">Green alga</name>
    <name type="synonym">Acutodesmus obliquus</name>
    <dbReference type="NCBI Taxonomy" id="3088"/>
    <lineage>
        <taxon>Eukaryota</taxon>
        <taxon>Viridiplantae</taxon>
        <taxon>Chlorophyta</taxon>
        <taxon>core chlorophytes</taxon>
        <taxon>Chlorophyceae</taxon>
        <taxon>CS clade</taxon>
        <taxon>Sphaeropleales</taxon>
        <taxon>Scenedesmaceae</taxon>
        <taxon>Tetradesmus</taxon>
    </lineage>
</organism>
<evidence type="ECO:0000259" key="2">
    <source>
        <dbReference type="PROSITE" id="PS51465"/>
    </source>
</evidence>
<name>A0A383VBT9_TETOB</name>
<feature type="domain" description="Kazal-like" evidence="2">
    <location>
        <begin position="90"/>
        <end position="140"/>
    </location>
</feature>
<feature type="signal peptide" evidence="1">
    <location>
        <begin position="1"/>
        <end position="26"/>
    </location>
</feature>
<dbReference type="PROSITE" id="PS51465">
    <property type="entry name" value="KAZAL_2"/>
    <property type="match status" value="1"/>
</dbReference>
<evidence type="ECO:0000313" key="4">
    <source>
        <dbReference type="Proteomes" id="UP000256970"/>
    </source>
</evidence>